<dbReference type="InterPro" id="IPR013433">
    <property type="entry name" value="PHA_gran_rgn"/>
</dbReference>
<reference evidence="1 2" key="1">
    <citation type="submission" date="2017-10" db="EMBL/GenBank/DDBJ databases">
        <title>Sedimentibacterium mangrovi gen. nov., sp. nov., a novel member of family Phyllobacteriacea isolated from mangrove sediment.</title>
        <authorList>
            <person name="Liao H."/>
            <person name="Tian Y."/>
        </authorList>
    </citation>
    <scope>NUCLEOTIDE SEQUENCE [LARGE SCALE GENOMIC DNA]</scope>
    <source>
        <strain evidence="1 2">X9-2-2</strain>
    </source>
</reference>
<organism evidence="1 2">
    <name type="scientific">Zhengella mangrovi</name>
    <dbReference type="NCBI Taxonomy" id="1982044"/>
    <lineage>
        <taxon>Bacteria</taxon>
        <taxon>Pseudomonadati</taxon>
        <taxon>Pseudomonadota</taxon>
        <taxon>Alphaproteobacteria</taxon>
        <taxon>Hyphomicrobiales</taxon>
        <taxon>Notoacmeibacteraceae</taxon>
        <taxon>Zhengella</taxon>
    </lineage>
</organism>
<name>A0A2G1QIW4_9HYPH</name>
<dbReference type="AlphaFoldDB" id="A0A2G1QIW4"/>
<evidence type="ECO:0000313" key="1">
    <source>
        <dbReference type="EMBL" id="PHP65487.1"/>
    </source>
</evidence>
<keyword evidence="2" id="KW-1185">Reference proteome</keyword>
<gene>
    <name evidence="1" type="ORF">CSC94_19245</name>
</gene>
<dbReference type="EMBL" id="PDVP01000015">
    <property type="protein sequence ID" value="PHP65487.1"/>
    <property type="molecule type" value="Genomic_DNA"/>
</dbReference>
<dbReference type="Proteomes" id="UP000221168">
    <property type="component" value="Unassembled WGS sequence"/>
</dbReference>
<dbReference type="RefSeq" id="WP_099308000.1">
    <property type="nucleotide sequence ID" value="NZ_PDVP01000015.1"/>
</dbReference>
<accession>A0A2G1QIW4</accession>
<evidence type="ECO:0000313" key="2">
    <source>
        <dbReference type="Proteomes" id="UP000221168"/>
    </source>
</evidence>
<proteinExistence type="predicted"/>
<protein>
    <submittedName>
        <fullName evidence="1">Polyhydroxyalkanoic acid system protein</fullName>
    </submittedName>
</protein>
<dbReference type="Pfam" id="PF09650">
    <property type="entry name" value="PHA_gran_rgn"/>
    <property type="match status" value="1"/>
</dbReference>
<comment type="caution">
    <text evidence="1">The sequence shown here is derived from an EMBL/GenBank/DDBJ whole genome shotgun (WGS) entry which is preliminary data.</text>
</comment>
<dbReference type="OrthoDB" id="8853368at2"/>
<sequence length="102" mass="11133">MAKPVTITVSHELGREQALQRVRDRFDQVEKALGMGVRLDKQWNGDQLNFSAGAFGQTVTGTVDVSETDMTIVLMLPTLLAGMAGKLSETLGKQSRLLLSKE</sequence>